<dbReference type="GO" id="GO:0008173">
    <property type="term" value="F:RNA methyltransferase activity"/>
    <property type="evidence" value="ECO:0007669"/>
    <property type="project" value="InterPro"/>
</dbReference>
<feature type="compositionally biased region" description="Gly residues" evidence="6">
    <location>
        <begin position="24"/>
        <end position="51"/>
    </location>
</feature>
<dbReference type="Pfam" id="PF01189">
    <property type="entry name" value="Methyltr_RsmB-F"/>
    <property type="match status" value="1"/>
</dbReference>
<comment type="caution">
    <text evidence="8">The sequence shown here is derived from an EMBL/GenBank/DDBJ whole genome shotgun (WGS) entry which is preliminary data.</text>
</comment>
<dbReference type="PRINTS" id="PR02008">
    <property type="entry name" value="RCMTFAMILY"/>
</dbReference>
<feature type="domain" description="SAM-dependent MTase RsmB/NOP-type" evidence="7">
    <location>
        <begin position="58"/>
        <end position="356"/>
    </location>
</feature>
<dbReference type="Gene3D" id="3.30.70.1170">
    <property type="entry name" value="Sun protein, domain 3"/>
    <property type="match status" value="1"/>
</dbReference>
<feature type="region of interest" description="Disordered" evidence="6">
    <location>
        <begin position="378"/>
        <end position="474"/>
    </location>
</feature>
<evidence type="ECO:0000256" key="2">
    <source>
        <dbReference type="ARBA" id="ARBA00022679"/>
    </source>
</evidence>
<dbReference type="Pfam" id="PF21148">
    <property type="entry name" value="NSUN5_fdxn-like"/>
    <property type="match status" value="1"/>
</dbReference>
<dbReference type="Proteomes" id="UP000037460">
    <property type="component" value="Unassembled WGS sequence"/>
</dbReference>
<keyword evidence="1 5" id="KW-0489">Methyltransferase</keyword>
<evidence type="ECO:0000313" key="8">
    <source>
        <dbReference type="EMBL" id="KOO25281.1"/>
    </source>
</evidence>
<protein>
    <submittedName>
        <fullName evidence="8">Methyltransferase nsun5-like protein</fullName>
    </submittedName>
</protein>
<dbReference type="GO" id="GO:0003723">
    <property type="term" value="F:RNA binding"/>
    <property type="evidence" value="ECO:0007669"/>
    <property type="project" value="UniProtKB-UniRule"/>
</dbReference>
<dbReference type="PROSITE" id="PS51686">
    <property type="entry name" value="SAM_MT_RSMB_NOP"/>
    <property type="match status" value="1"/>
</dbReference>
<dbReference type="GO" id="GO:0005730">
    <property type="term" value="C:nucleolus"/>
    <property type="evidence" value="ECO:0007669"/>
    <property type="project" value="TreeGrafter"/>
</dbReference>
<comment type="caution">
    <text evidence="5">Lacks conserved residue(s) required for the propagation of feature annotation.</text>
</comment>
<keyword evidence="9" id="KW-1185">Reference proteome</keyword>
<name>A0A0M0JFA5_9EUKA</name>
<dbReference type="InterPro" id="IPR029063">
    <property type="entry name" value="SAM-dependent_MTases_sf"/>
</dbReference>
<dbReference type="Gene3D" id="3.40.50.150">
    <property type="entry name" value="Vaccinia Virus protein VP39"/>
    <property type="match status" value="1"/>
</dbReference>
<keyword evidence="2 5" id="KW-0808">Transferase</keyword>
<comment type="similarity">
    <text evidence="5">Belongs to the class I-like SAM-binding methyltransferase superfamily. RsmB/NOP family.</text>
</comment>
<feature type="compositionally biased region" description="Polar residues" evidence="6">
    <location>
        <begin position="393"/>
        <end position="409"/>
    </location>
</feature>
<dbReference type="InterPro" id="IPR049561">
    <property type="entry name" value="NSUN5_7_fdxn-like"/>
</dbReference>
<accession>A0A0M0JFA5</accession>
<feature type="binding site" evidence="5">
    <location>
        <begin position="163"/>
        <end position="169"/>
    </location>
    <ligand>
        <name>S-adenosyl-L-methionine</name>
        <dbReference type="ChEBI" id="CHEBI:59789"/>
    </ligand>
</feature>
<dbReference type="GO" id="GO:0070475">
    <property type="term" value="P:rRNA base methylation"/>
    <property type="evidence" value="ECO:0007669"/>
    <property type="project" value="TreeGrafter"/>
</dbReference>
<dbReference type="PANTHER" id="PTHR22807:SF4">
    <property type="entry name" value="28S RRNA (CYTOSINE-C(5))-METHYLTRANSFERASE"/>
    <property type="match status" value="1"/>
</dbReference>
<feature type="binding site" evidence="5">
    <location>
        <position position="187"/>
    </location>
    <ligand>
        <name>S-adenosyl-L-methionine</name>
        <dbReference type="ChEBI" id="CHEBI:59789"/>
    </ligand>
</feature>
<sequence length="474" mass="51463">MEISKAKGLNTREMHVVTSSPPAKGGGKGMGGGKGKGGKGGGGKGGGGSEGGEPQEEDEDFRLPGLPRYVRINSIKIGMGAATKALSRESGHFLCPDPKHPGHRAYYRDPDVPDLLVFKPKGQSDVSRIPMVSRGEAIVQQKASCFPAVALAPPAGATVIDTCAAPGNKTCHLAAVMENKGRIFAFELNPRRCELLKQMMQLKGASIVRCKQGSFLDASPDDPQYREVSHVLLDPSCSSSGMSRTPETDPGRLRELAENQLELVLHAMKFPAVQAICYSTCSIHEQENEEVVRAILRGQSEFELDVAMPWWLRRGHMIADDGKGGGYEAEIARSVVRTAYPDDRTIGFFLARFVHKGAGRSLPPGQAFADKLELQAKARSKKHKLETKREKSSTQPGEQHSPLPSSSRQLEPEPKPEQTNVAAVTAGHEADCSPVYALQHGDNLVKRKKKNKRQRSEESPEMHVEGPKKRGKSD</sequence>
<feature type="compositionally biased region" description="Basic and acidic residues" evidence="6">
    <location>
        <begin position="454"/>
        <end position="474"/>
    </location>
</feature>
<reference evidence="9" key="1">
    <citation type="journal article" date="2015" name="PLoS Genet.">
        <title>Genome Sequence and Transcriptome Analyses of Chrysochromulina tobin: Metabolic Tools for Enhanced Algal Fitness in the Prominent Order Prymnesiales (Haptophyceae).</title>
        <authorList>
            <person name="Hovde B.T."/>
            <person name="Deodato C.R."/>
            <person name="Hunsperger H.M."/>
            <person name="Ryken S.A."/>
            <person name="Yost W."/>
            <person name="Jha R.K."/>
            <person name="Patterson J."/>
            <person name="Monnat R.J. Jr."/>
            <person name="Barlow S.B."/>
            <person name="Starkenburg S.R."/>
            <person name="Cattolico R.A."/>
        </authorList>
    </citation>
    <scope>NUCLEOTIDE SEQUENCE</scope>
    <source>
        <strain evidence="9">CCMP291</strain>
    </source>
</reference>
<feature type="region of interest" description="Disordered" evidence="6">
    <location>
        <begin position="1"/>
        <end position="65"/>
    </location>
</feature>
<dbReference type="OrthoDB" id="435282at2759"/>
<keyword evidence="3 5" id="KW-0949">S-adenosyl-L-methionine</keyword>
<dbReference type="PANTHER" id="PTHR22807">
    <property type="entry name" value="NOP2 YEAST -RELATED NOL1/NOP2/FMU SUN DOMAIN-CONTAINING"/>
    <property type="match status" value="1"/>
</dbReference>
<evidence type="ECO:0000256" key="3">
    <source>
        <dbReference type="ARBA" id="ARBA00022691"/>
    </source>
</evidence>
<evidence type="ECO:0000256" key="5">
    <source>
        <dbReference type="PROSITE-ProRule" id="PRU01023"/>
    </source>
</evidence>
<feature type="binding site" evidence="5">
    <location>
        <position position="234"/>
    </location>
    <ligand>
        <name>S-adenosyl-L-methionine</name>
        <dbReference type="ChEBI" id="CHEBI:59789"/>
    </ligand>
</feature>
<evidence type="ECO:0000259" key="7">
    <source>
        <dbReference type="PROSITE" id="PS51686"/>
    </source>
</evidence>
<gene>
    <name evidence="8" type="ORF">Ctob_009249</name>
</gene>
<evidence type="ECO:0000313" key="9">
    <source>
        <dbReference type="Proteomes" id="UP000037460"/>
    </source>
</evidence>
<dbReference type="InterPro" id="IPR023267">
    <property type="entry name" value="RCMT"/>
</dbReference>
<evidence type="ECO:0000256" key="6">
    <source>
        <dbReference type="SAM" id="MobiDB-lite"/>
    </source>
</evidence>
<dbReference type="EMBL" id="JWZX01002996">
    <property type="protein sequence ID" value="KOO25281.1"/>
    <property type="molecule type" value="Genomic_DNA"/>
</dbReference>
<evidence type="ECO:0000256" key="4">
    <source>
        <dbReference type="ARBA" id="ARBA00022884"/>
    </source>
</evidence>
<keyword evidence="4 5" id="KW-0694">RNA-binding</keyword>
<evidence type="ECO:0000256" key="1">
    <source>
        <dbReference type="ARBA" id="ARBA00022603"/>
    </source>
</evidence>
<dbReference type="InterPro" id="IPR001678">
    <property type="entry name" value="MeTrfase_RsmB-F_NOP2_dom"/>
</dbReference>
<dbReference type="InterPro" id="IPR049560">
    <property type="entry name" value="MeTrfase_RsmB-F_NOP2_cat"/>
</dbReference>
<dbReference type="SUPFAM" id="SSF53335">
    <property type="entry name" value="S-adenosyl-L-methionine-dependent methyltransferases"/>
    <property type="match status" value="1"/>
</dbReference>
<dbReference type="AlphaFoldDB" id="A0A0M0JFA5"/>
<feature type="active site" description="Nucleophile" evidence="5">
    <location>
        <position position="281"/>
    </location>
</feature>
<organism evidence="8 9">
    <name type="scientific">Chrysochromulina tobinii</name>
    <dbReference type="NCBI Taxonomy" id="1460289"/>
    <lineage>
        <taxon>Eukaryota</taxon>
        <taxon>Haptista</taxon>
        <taxon>Haptophyta</taxon>
        <taxon>Prymnesiophyceae</taxon>
        <taxon>Prymnesiales</taxon>
        <taxon>Chrysochromulinaceae</taxon>
        <taxon>Chrysochromulina</taxon>
    </lineage>
</organism>
<proteinExistence type="inferred from homology"/>